<organism evidence="2 3">
    <name type="scientific">Ensete ventricosum</name>
    <name type="common">Abyssinian banana</name>
    <name type="synonym">Musa ensete</name>
    <dbReference type="NCBI Taxonomy" id="4639"/>
    <lineage>
        <taxon>Eukaryota</taxon>
        <taxon>Viridiplantae</taxon>
        <taxon>Streptophyta</taxon>
        <taxon>Embryophyta</taxon>
        <taxon>Tracheophyta</taxon>
        <taxon>Spermatophyta</taxon>
        <taxon>Magnoliopsida</taxon>
        <taxon>Liliopsida</taxon>
        <taxon>Zingiberales</taxon>
        <taxon>Musaceae</taxon>
        <taxon>Ensete</taxon>
    </lineage>
</organism>
<feature type="non-terminal residue" evidence="2">
    <location>
        <position position="76"/>
    </location>
</feature>
<name>A0A426YYD1_ENSVE</name>
<feature type="region of interest" description="Disordered" evidence="1">
    <location>
        <begin position="1"/>
        <end position="76"/>
    </location>
</feature>
<protein>
    <submittedName>
        <fullName evidence="2">Uncharacterized protein</fullName>
    </submittedName>
</protein>
<evidence type="ECO:0000256" key="1">
    <source>
        <dbReference type="SAM" id="MobiDB-lite"/>
    </source>
</evidence>
<accession>A0A426YYD1</accession>
<gene>
    <name evidence="2" type="ORF">B296_00003940</name>
</gene>
<feature type="compositionally biased region" description="Basic residues" evidence="1">
    <location>
        <begin position="19"/>
        <end position="28"/>
    </location>
</feature>
<dbReference type="EMBL" id="AMZH03009485">
    <property type="protein sequence ID" value="RRT56747.1"/>
    <property type="molecule type" value="Genomic_DNA"/>
</dbReference>
<proteinExistence type="predicted"/>
<reference evidence="2 3" key="1">
    <citation type="journal article" date="2014" name="Agronomy (Basel)">
        <title>A Draft Genome Sequence for Ensete ventricosum, the Drought-Tolerant Tree Against Hunger.</title>
        <authorList>
            <person name="Harrison J."/>
            <person name="Moore K.A."/>
            <person name="Paszkiewicz K."/>
            <person name="Jones T."/>
            <person name="Grant M."/>
            <person name="Ambacheew D."/>
            <person name="Muzemil S."/>
            <person name="Studholme D.J."/>
        </authorList>
    </citation>
    <scope>NUCLEOTIDE SEQUENCE [LARGE SCALE GENOMIC DNA]</scope>
</reference>
<evidence type="ECO:0000313" key="3">
    <source>
        <dbReference type="Proteomes" id="UP000287651"/>
    </source>
</evidence>
<dbReference type="AlphaFoldDB" id="A0A426YYD1"/>
<sequence>MALNHASIGVFRTKQGKERQRRQQRKTRTRENGKSSPRRHARPREGSCAHSKTTVGGIGVAVPRALRAQMTNNKEE</sequence>
<dbReference type="Proteomes" id="UP000287651">
    <property type="component" value="Unassembled WGS sequence"/>
</dbReference>
<comment type="caution">
    <text evidence="2">The sequence shown here is derived from an EMBL/GenBank/DDBJ whole genome shotgun (WGS) entry which is preliminary data.</text>
</comment>
<evidence type="ECO:0000313" key="2">
    <source>
        <dbReference type="EMBL" id="RRT56747.1"/>
    </source>
</evidence>